<dbReference type="GO" id="GO:0052689">
    <property type="term" value="F:carboxylic ester hydrolase activity"/>
    <property type="evidence" value="ECO:0007669"/>
    <property type="project" value="UniProtKB-KW"/>
</dbReference>
<dbReference type="SMR" id="A0A554WIU4"/>
<dbReference type="PANTHER" id="PTHR33938">
    <property type="entry name" value="FERULOYL ESTERASE B-RELATED"/>
    <property type="match status" value="1"/>
</dbReference>
<protein>
    <submittedName>
        <fullName evidence="8">Mono(2-hydroxyethyl) terephthalate hydrolase</fullName>
        <ecNumber evidence="8">3.1.1.102</ecNumber>
    </submittedName>
</protein>
<evidence type="ECO:0000256" key="7">
    <source>
        <dbReference type="ARBA" id="ARBA00023157"/>
    </source>
</evidence>
<reference evidence="8 9" key="1">
    <citation type="submission" date="2019-07" db="EMBL/GenBank/DDBJ databases">
        <title>Tepidimonas aquatica CLN-1 draft genome.</title>
        <authorList>
            <person name="Da Costa M.S."/>
            <person name="Froufe H.J.C."/>
            <person name="Egas C."/>
            <person name="Albuquerque L."/>
        </authorList>
    </citation>
    <scope>NUCLEOTIDE SEQUENCE [LARGE SCALE GENOMIC DNA]</scope>
    <source>
        <strain evidence="8 9">CLN-1</strain>
    </source>
</reference>
<dbReference type="Gene3D" id="3.40.50.1820">
    <property type="entry name" value="alpha/beta hydrolase"/>
    <property type="match status" value="1"/>
</dbReference>
<evidence type="ECO:0000256" key="3">
    <source>
        <dbReference type="ARBA" id="ARBA00022723"/>
    </source>
</evidence>
<organism evidence="8 9">
    <name type="scientific">Tepidimonas aquatica</name>
    <dbReference type="NCBI Taxonomy" id="247482"/>
    <lineage>
        <taxon>Bacteria</taxon>
        <taxon>Pseudomonadati</taxon>
        <taxon>Pseudomonadota</taxon>
        <taxon>Betaproteobacteria</taxon>
        <taxon>Burkholderiales</taxon>
        <taxon>Tepidimonas</taxon>
    </lineage>
</organism>
<evidence type="ECO:0000256" key="5">
    <source>
        <dbReference type="ARBA" id="ARBA00022801"/>
    </source>
</evidence>
<dbReference type="SUPFAM" id="SSF53474">
    <property type="entry name" value="alpha/beta-Hydrolases"/>
    <property type="match status" value="1"/>
</dbReference>
<keyword evidence="4" id="KW-0732">Signal</keyword>
<dbReference type="PANTHER" id="PTHR33938:SF15">
    <property type="entry name" value="FERULOYL ESTERASE B-RELATED"/>
    <property type="match status" value="1"/>
</dbReference>
<dbReference type="Proteomes" id="UP000318554">
    <property type="component" value="Unassembled WGS sequence"/>
</dbReference>
<keyword evidence="6" id="KW-0106">Calcium</keyword>
<accession>A0A554WIU4</accession>
<keyword evidence="9" id="KW-1185">Reference proteome</keyword>
<dbReference type="Pfam" id="PF07519">
    <property type="entry name" value="Tannase"/>
    <property type="match status" value="1"/>
</dbReference>
<gene>
    <name evidence="8" type="ORF">Taqua_01766</name>
</gene>
<name>A0A554WIU4_9BURK</name>
<dbReference type="EC" id="3.1.1.102" evidence="8"/>
<comment type="similarity">
    <text evidence="1">Belongs to the tannase family.</text>
</comment>
<keyword evidence="7" id="KW-1015">Disulfide bond</keyword>
<proteinExistence type="inferred from homology"/>
<evidence type="ECO:0000256" key="4">
    <source>
        <dbReference type="ARBA" id="ARBA00022729"/>
    </source>
</evidence>
<evidence type="ECO:0000256" key="2">
    <source>
        <dbReference type="ARBA" id="ARBA00022487"/>
    </source>
</evidence>
<dbReference type="AlphaFoldDB" id="A0A554WIU4"/>
<evidence type="ECO:0000256" key="1">
    <source>
        <dbReference type="ARBA" id="ARBA00006249"/>
    </source>
</evidence>
<dbReference type="GO" id="GO:0046872">
    <property type="term" value="F:metal ion binding"/>
    <property type="evidence" value="ECO:0007669"/>
    <property type="project" value="UniProtKB-KW"/>
</dbReference>
<keyword evidence="2" id="KW-0719">Serine esterase</keyword>
<evidence type="ECO:0000256" key="6">
    <source>
        <dbReference type="ARBA" id="ARBA00022837"/>
    </source>
</evidence>
<evidence type="ECO:0000313" key="9">
    <source>
        <dbReference type="Proteomes" id="UP000318554"/>
    </source>
</evidence>
<sequence length="574" mass="62054">MMTITRKLWVVLVCVVAQYGWADSPRLDAPRTYNELPQRCEAFRGATIDAGLIGADTGTGSGPATVIEASWEESKSLRVSDGGPTPAARIQPALPAYCRLIGRIAPVNAGSSEILFRVNLPLTWNGRLVQYGGGGFNGVLITGTGLVPGQPYDYPVPLARGFVTVGTDSGHQNKPGEPLQRFALDDEALVNFAHASYKKVRDVAIELVRRAYGAPPERQYFVGSSEGGREGLVMAQRYPDAFDGIYSRVPVLNWTGLQHTGLRDGLALARGGWMNRAHTELVGRAVLAACDALDGLADGIVGDPLACRERFDIDALACGAVGAGTPPHGCLTQSQIAAIRTLMSPLVMPFGLANGVREYPGRGPSGEAIPASGAAGGWVSWWLGEMPPDFPPSAPPKNGIAWYYGAGAIQYFFARDPALDVRKYDPREYRDRVMYISRLMDATDPDLSAFAARGGKLIMFEYMGDYAQSPYAGIQYFEGVERRLGADRVAEFARLYVAPNVDHVGTGAPALVDMLDVLVDWVERGRAPATLTVVEQADKPPFAVIRSRPLCRWPEVPRYRGGDQTKAESFVCTR</sequence>
<keyword evidence="5 8" id="KW-0378">Hydrolase</keyword>
<dbReference type="RefSeq" id="WP_246094669.1">
    <property type="nucleotide sequence ID" value="NZ_VJNA01000021.1"/>
</dbReference>
<dbReference type="InterPro" id="IPR011118">
    <property type="entry name" value="Tannase/feruloyl_esterase"/>
</dbReference>
<evidence type="ECO:0000313" key="8">
    <source>
        <dbReference type="EMBL" id="TSE23494.1"/>
    </source>
</evidence>
<comment type="caution">
    <text evidence="8">The sequence shown here is derived from an EMBL/GenBank/DDBJ whole genome shotgun (WGS) entry which is preliminary data.</text>
</comment>
<dbReference type="InterPro" id="IPR029058">
    <property type="entry name" value="AB_hydrolase_fold"/>
</dbReference>
<keyword evidence="3" id="KW-0479">Metal-binding</keyword>
<dbReference type="EMBL" id="VJNA01000021">
    <property type="protein sequence ID" value="TSE23494.1"/>
    <property type="molecule type" value="Genomic_DNA"/>
</dbReference>